<comment type="caution">
    <text evidence="10">The sequence shown here is derived from an EMBL/GenBank/DDBJ whole genome shotgun (WGS) entry which is preliminary data.</text>
</comment>
<dbReference type="PIRSF" id="PIRSF037778">
    <property type="entry name" value="UCP037778_transp_RibU"/>
    <property type="match status" value="1"/>
</dbReference>
<dbReference type="RefSeq" id="WP_154519215.1">
    <property type="nucleotide sequence ID" value="NZ_VUMT01000010.1"/>
</dbReference>
<comment type="function">
    <text evidence="8">Probably a riboflavin-binding protein that interacts with the energy-coupling factor (ECF) ABC-transporter complex.</text>
</comment>
<reference evidence="10 11" key="1">
    <citation type="submission" date="2019-08" db="EMBL/GenBank/DDBJ databases">
        <title>In-depth cultivation of the pig gut microbiome towards novel bacterial diversity and tailored functional studies.</title>
        <authorList>
            <person name="Wylensek D."/>
            <person name="Hitch T.C.A."/>
            <person name="Clavel T."/>
        </authorList>
    </citation>
    <scope>NUCLEOTIDE SEQUENCE [LARGE SCALE GENOMIC DNA]</scope>
    <source>
        <strain evidence="10 11">WCA-693-APC-MOT-I</strain>
    </source>
</reference>
<evidence type="ECO:0000313" key="11">
    <source>
        <dbReference type="Proteomes" id="UP000482209"/>
    </source>
</evidence>
<evidence type="ECO:0000256" key="5">
    <source>
        <dbReference type="ARBA" id="ARBA00022692"/>
    </source>
</evidence>
<feature type="transmembrane region" description="Helical" evidence="9">
    <location>
        <begin position="143"/>
        <end position="164"/>
    </location>
</feature>
<proteinExistence type="inferred from homology"/>
<name>A0A6L5Y0U7_9FIRM</name>
<feature type="transmembrane region" description="Helical" evidence="9">
    <location>
        <begin position="20"/>
        <end position="39"/>
    </location>
</feature>
<dbReference type="PANTHER" id="PTHR38438">
    <property type="entry name" value="RIBOFLAVIN TRANSPORTER RIBU"/>
    <property type="match status" value="1"/>
</dbReference>
<dbReference type="PANTHER" id="PTHR38438:SF1">
    <property type="entry name" value="RIBOFLAVIN TRANSPORTER RIBU"/>
    <property type="match status" value="1"/>
</dbReference>
<dbReference type="GO" id="GO:0005886">
    <property type="term" value="C:plasma membrane"/>
    <property type="evidence" value="ECO:0007669"/>
    <property type="project" value="UniProtKB-SubCell"/>
</dbReference>
<dbReference type="EMBL" id="VUMT01000010">
    <property type="protein sequence ID" value="MSS63803.1"/>
    <property type="molecule type" value="Genomic_DNA"/>
</dbReference>
<feature type="transmembrane region" description="Helical" evidence="9">
    <location>
        <begin position="116"/>
        <end position="137"/>
    </location>
</feature>
<evidence type="ECO:0000256" key="6">
    <source>
        <dbReference type="ARBA" id="ARBA00022989"/>
    </source>
</evidence>
<dbReference type="Pfam" id="PF12822">
    <property type="entry name" value="ECF_trnsprt"/>
    <property type="match status" value="1"/>
</dbReference>
<dbReference type="Proteomes" id="UP000482209">
    <property type="component" value="Unassembled WGS sequence"/>
</dbReference>
<comment type="subcellular location">
    <subcellularLocation>
        <location evidence="1">Cell membrane</location>
        <topology evidence="1">Multi-pass membrane protein</topology>
    </subcellularLocation>
</comment>
<evidence type="ECO:0000256" key="9">
    <source>
        <dbReference type="SAM" id="Phobius"/>
    </source>
</evidence>
<evidence type="ECO:0000313" key="10">
    <source>
        <dbReference type="EMBL" id="MSS63803.1"/>
    </source>
</evidence>
<keyword evidence="4 8" id="KW-1003">Cell membrane</keyword>
<evidence type="ECO:0000256" key="7">
    <source>
        <dbReference type="ARBA" id="ARBA00023136"/>
    </source>
</evidence>
<evidence type="ECO:0000256" key="8">
    <source>
        <dbReference type="PIRNR" id="PIRNR037778"/>
    </source>
</evidence>
<dbReference type="Gene3D" id="1.10.1760.20">
    <property type="match status" value="1"/>
</dbReference>
<keyword evidence="6 9" id="KW-1133">Transmembrane helix</keyword>
<organism evidence="10 11">
    <name type="scientific">Velocimicrobium porci</name>
    <dbReference type="NCBI Taxonomy" id="2606634"/>
    <lineage>
        <taxon>Bacteria</taxon>
        <taxon>Bacillati</taxon>
        <taxon>Bacillota</taxon>
        <taxon>Clostridia</taxon>
        <taxon>Lachnospirales</taxon>
        <taxon>Lachnospiraceae</taxon>
        <taxon>Velocimicrobium</taxon>
    </lineage>
</organism>
<evidence type="ECO:0000256" key="1">
    <source>
        <dbReference type="ARBA" id="ARBA00004651"/>
    </source>
</evidence>
<sequence>MNYVTNPTKEQHLFSTKQMVSLSLLTALAYVLMLIHLPFKFLGFLELEFSDVPAIVATLTYGPIAGVVVELLKNVIKAITATTTGGVGEIANFVISACYIIPLGVIFRRVQTKKKLILSFLGGIIGFVIAGIVVNYFVTVPLYAKLFGGMEAVIGAASVTIPAIKSLATVVILGITPFNIVKGIMMSAVGYYVYKMLYPVVKA</sequence>
<keyword evidence="3 8" id="KW-0813">Transport</keyword>
<protein>
    <recommendedName>
        <fullName evidence="8">Riboflavin transporter</fullName>
    </recommendedName>
</protein>
<keyword evidence="11" id="KW-1185">Reference proteome</keyword>
<comment type="similarity">
    <text evidence="2 8">Belongs to the prokaryotic riboflavin transporter (P-RFT) (TC 2.A.87) family.</text>
</comment>
<dbReference type="GO" id="GO:0032217">
    <property type="term" value="F:riboflavin transmembrane transporter activity"/>
    <property type="evidence" value="ECO:0007669"/>
    <property type="project" value="UniProtKB-UniRule"/>
</dbReference>
<evidence type="ECO:0000256" key="4">
    <source>
        <dbReference type="ARBA" id="ARBA00022475"/>
    </source>
</evidence>
<dbReference type="InterPro" id="IPR024529">
    <property type="entry name" value="ECF_trnsprt_substrate-spec"/>
</dbReference>
<keyword evidence="5 9" id="KW-0812">Transmembrane</keyword>
<keyword evidence="7 8" id="KW-0472">Membrane</keyword>
<evidence type="ECO:0000256" key="2">
    <source>
        <dbReference type="ARBA" id="ARBA00005540"/>
    </source>
</evidence>
<accession>A0A6L5Y0U7</accession>
<dbReference type="InterPro" id="IPR025720">
    <property type="entry name" value="RibU"/>
</dbReference>
<gene>
    <name evidence="10" type="ORF">FYJ58_07925</name>
</gene>
<evidence type="ECO:0000256" key="3">
    <source>
        <dbReference type="ARBA" id="ARBA00022448"/>
    </source>
</evidence>
<dbReference type="AlphaFoldDB" id="A0A6L5Y0U7"/>